<dbReference type="EMBL" id="QGDC01000004">
    <property type="protein sequence ID" value="RCH55200.1"/>
    <property type="molecule type" value="Genomic_DNA"/>
</dbReference>
<protein>
    <recommendedName>
        <fullName evidence="1">DinB-like domain-containing protein</fullName>
    </recommendedName>
</protein>
<keyword evidence="3" id="KW-1185">Reference proteome</keyword>
<evidence type="ECO:0000259" key="1">
    <source>
        <dbReference type="Pfam" id="PF12867"/>
    </source>
</evidence>
<gene>
    <name evidence="2" type="ORF">DJ568_08415</name>
</gene>
<reference evidence="2 3" key="1">
    <citation type="submission" date="2018-05" db="EMBL/GenBank/DDBJ databases">
        <title>Mucilaginibacter hurinus sp. nov., isolated from briquette warehouse soil.</title>
        <authorList>
            <person name="Choi L."/>
        </authorList>
    </citation>
    <scope>NUCLEOTIDE SEQUENCE [LARGE SCALE GENOMIC DNA]</scope>
    <source>
        <strain evidence="2 3">ZR32</strain>
    </source>
</reference>
<dbReference type="Proteomes" id="UP000253209">
    <property type="component" value="Unassembled WGS sequence"/>
</dbReference>
<comment type="caution">
    <text evidence="2">The sequence shown here is derived from an EMBL/GenBank/DDBJ whole genome shotgun (WGS) entry which is preliminary data.</text>
</comment>
<evidence type="ECO:0000313" key="2">
    <source>
        <dbReference type="EMBL" id="RCH55200.1"/>
    </source>
</evidence>
<name>A0A367GPH1_9SPHI</name>
<evidence type="ECO:0000313" key="3">
    <source>
        <dbReference type="Proteomes" id="UP000253209"/>
    </source>
</evidence>
<dbReference type="AlphaFoldDB" id="A0A367GPH1"/>
<dbReference type="SUPFAM" id="SSF109854">
    <property type="entry name" value="DinB/YfiT-like putative metalloenzymes"/>
    <property type="match status" value="1"/>
</dbReference>
<sequence length="171" mass="19383">MNKQIEAAPLIAVFDSTMDDLINLLSTFSDNEVNIIPYEGSWTPGQMAAHVHKVTTGFIDMLNGPVKDTHRQTDEYAAQIKEDFLNYSIHMESPEFVLPDIKDYDRGGLITSLINAREDLSALVKSVDLSKTCTSFKPGPEYLTRYEALTFVTYHNQRHIWQLNRMAAALK</sequence>
<accession>A0A367GPH1</accession>
<dbReference type="InterPro" id="IPR034660">
    <property type="entry name" value="DinB/YfiT-like"/>
</dbReference>
<organism evidence="2 3">
    <name type="scientific">Mucilaginibacter hurinus</name>
    <dbReference type="NCBI Taxonomy" id="2201324"/>
    <lineage>
        <taxon>Bacteria</taxon>
        <taxon>Pseudomonadati</taxon>
        <taxon>Bacteroidota</taxon>
        <taxon>Sphingobacteriia</taxon>
        <taxon>Sphingobacteriales</taxon>
        <taxon>Sphingobacteriaceae</taxon>
        <taxon>Mucilaginibacter</taxon>
    </lineage>
</organism>
<feature type="domain" description="DinB-like" evidence="1">
    <location>
        <begin position="15"/>
        <end position="163"/>
    </location>
</feature>
<dbReference type="OrthoDB" id="679284at2"/>
<dbReference type="InterPro" id="IPR024775">
    <property type="entry name" value="DinB-like"/>
</dbReference>
<dbReference type="RefSeq" id="WP_114004822.1">
    <property type="nucleotide sequence ID" value="NZ_QGDC01000004.1"/>
</dbReference>
<proteinExistence type="predicted"/>
<dbReference type="Gene3D" id="1.20.120.450">
    <property type="entry name" value="dinb family like domain"/>
    <property type="match status" value="1"/>
</dbReference>
<dbReference type="Pfam" id="PF12867">
    <property type="entry name" value="DinB_2"/>
    <property type="match status" value="1"/>
</dbReference>